<proteinExistence type="inferred from homology"/>
<keyword evidence="5 6" id="KW-0472">Membrane</keyword>
<comment type="similarity">
    <text evidence="2">Belongs to the UPF0382 family.</text>
</comment>
<dbReference type="PANTHER" id="PTHR43461">
    <property type="entry name" value="TRANSMEMBRANE PROTEIN 256"/>
    <property type="match status" value="1"/>
</dbReference>
<dbReference type="EMBL" id="JBEHZE010000001">
    <property type="protein sequence ID" value="MEX6632264.1"/>
    <property type="molecule type" value="Genomic_DNA"/>
</dbReference>
<comment type="subcellular location">
    <subcellularLocation>
        <location evidence="1">Membrane</location>
        <topology evidence="1">Multi-pass membrane protein</topology>
    </subcellularLocation>
</comment>
<evidence type="ECO:0000256" key="3">
    <source>
        <dbReference type="ARBA" id="ARBA00022692"/>
    </source>
</evidence>
<accession>A0ABV3Z2K4</accession>
<comment type="caution">
    <text evidence="7">The sequence shown here is derived from an EMBL/GenBank/DDBJ whole genome shotgun (WGS) entry which is preliminary data.</text>
</comment>
<evidence type="ECO:0000256" key="2">
    <source>
        <dbReference type="ARBA" id="ARBA00009694"/>
    </source>
</evidence>
<dbReference type="Proteomes" id="UP001560685">
    <property type="component" value="Unassembled WGS sequence"/>
</dbReference>
<gene>
    <name evidence="7" type="ORF">ABFZ84_01765</name>
</gene>
<sequence length="122" mass="12579">MKPLILAAGVSGFIAVALGAFGAHGLTLSSEATGWWNTASHYFLIHSVAALFLSGQRRPIAGWAFIAGSVFFAGSLYVMALGGPRILGALTPIGGLCYLIGWAIIALSGMRNINAADAESVQ</sequence>
<dbReference type="RefSeq" id="WP_369312170.1">
    <property type="nucleotide sequence ID" value="NZ_JBEHZE010000001.1"/>
</dbReference>
<keyword evidence="8" id="KW-1185">Reference proteome</keyword>
<evidence type="ECO:0000256" key="1">
    <source>
        <dbReference type="ARBA" id="ARBA00004141"/>
    </source>
</evidence>
<evidence type="ECO:0000313" key="7">
    <source>
        <dbReference type="EMBL" id="MEX6632264.1"/>
    </source>
</evidence>
<name>A0ABV3Z2K4_9PROT</name>
<organism evidence="7 8">
    <name type="scientific">Hyphococcus lacteus</name>
    <dbReference type="NCBI Taxonomy" id="3143536"/>
    <lineage>
        <taxon>Bacteria</taxon>
        <taxon>Pseudomonadati</taxon>
        <taxon>Pseudomonadota</taxon>
        <taxon>Alphaproteobacteria</taxon>
        <taxon>Parvularculales</taxon>
        <taxon>Parvularculaceae</taxon>
        <taxon>Hyphococcus</taxon>
    </lineage>
</organism>
<dbReference type="InterPro" id="IPR006696">
    <property type="entry name" value="DUF423"/>
</dbReference>
<feature type="transmembrane region" description="Helical" evidence="6">
    <location>
        <begin position="60"/>
        <end position="80"/>
    </location>
</feature>
<evidence type="ECO:0000256" key="6">
    <source>
        <dbReference type="SAM" id="Phobius"/>
    </source>
</evidence>
<evidence type="ECO:0000256" key="4">
    <source>
        <dbReference type="ARBA" id="ARBA00022989"/>
    </source>
</evidence>
<evidence type="ECO:0000256" key="5">
    <source>
        <dbReference type="ARBA" id="ARBA00023136"/>
    </source>
</evidence>
<feature type="transmembrane region" description="Helical" evidence="6">
    <location>
        <begin position="86"/>
        <end position="107"/>
    </location>
</feature>
<dbReference type="PANTHER" id="PTHR43461:SF1">
    <property type="entry name" value="TRANSMEMBRANE PROTEIN 256"/>
    <property type="match status" value="1"/>
</dbReference>
<keyword evidence="4 6" id="KW-1133">Transmembrane helix</keyword>
<keyword evidence="3 6" id="KW-0812">Transmembrane</keyword>
<dbReference type="Pfam" id="PF04241">
    <property type="entry name" value="DUF423"/>
    <property type="match status" value="1"/>
</dbReference>
<evidence type="ECO:0000313" key="8">
    <source>
        <dbReference type="Proteomes" id="UP001560685"/>
    </source>
</evidence>
<protein>
    <submittedName>
        <fullName evidence="7">DUF423 domain-containing protein</fullName>
    </submittedName>
</protein>
<feature type="transmembrane region" description="Helical" evidence="6">
    <location>
        <begin position="35"/>
        <end position="53"/>
    </location>
</feature>
<reference evidence="7 8" key="1">
    <citation type="submission" date="2024-05" db="EMBL/GenBank/DDBJ databases">
        <title>Three bacterial strains, DH-69, EH-24, and ECK-19 isolated from coastal sediments.</title>
        <authorList>
            <person name="Ye Y.-Q."/>
            <person name="Du Z.-J."/>
        </authorList>
    </citation>
    <scope>NUCLEOTIDE SEQUENCE [LARGE SCALE GENOMIC DNA]</scope>
    <source>
        <strain evidence="7 8">ECK-19</strain>
    </source>
</reference>